<proteinExistence type="inferred from homology"/>
<dbReference type="Proteomes" id="UP001595681">
    <property type="component" value="Unassembled WGS sequence"/>
</dbReference>
<dbReference type="EMBL" id="JBHRVU010000005">
    <property type="protein sequence ID" value="MFC3443479.1"/>
    <property type="molecule type" value="Genomic_DNA"/>
</dbReference>
<keyword evidence="3" id="KW-1185">Reference proteome</keyword>
<dbReference type="PRINTS" id="PR00359">
    <property type="entry name" value="BP450"/>
</dbReference>
<evidence type="ECO:0000256" key="1">
    <source>
        <dbReference type="ARBA" id="ARBA00010617"/>
    </source>
</evidence>
<sequence length="423" mass="46586">MTATDTLDSAANFDFTAPALLAYPHAALAAVRQQGPVVKARVPGGMDAYLVTSFAAVSEATKRTEDFSSQMGHLTNRPNMDNHEALAILAEAGKAGSGLLLVSDDPDHKRYRALVNAVFAHGRIANLQPLIERIVTQLLDDMARKEEADFVNEFAVLLPTYVIADILGLDRDHWHLVRQWSDAAILLVSRMGTMAQEVEAAKQVVAFIRFIRERLALRRAEPADDLISNLVHVGVDGIPPLNDDEATALTLEIAVAGNETTRNTLMSGLVQLLRHPEQMEMLRADPSLIANAVEELLRYETPATSMWRIATRDTELAGTFIPEGAPVLLRFDAANRDPARFPEPDRFDITRKEARNHVAFGAPGMHRCLGQMLARKELAIALPALLARLHDIRILEGSDTAYWPGLLHRGITSLRIGYRAINP</sequence>
<dbReference type="PANTHER" id="PTHR46696:SF6">
    <property type="entry name" value="P450, PUTATIVE (EUROFUNG)-RELATED"/>
    <property type="match status" value="1"/>
</dbReference>
<name>A0ABV7NJ08_9SPHN</name>
<dbReference type="Pfam" id="PF00067">
    <property type="entry name" value="p450"/>
    <property type="match status" value="1"/>
</dbReference>
<comment type="similarity">
    <text evidence="1">Belongs to the cytochrome P450 family.</text>
</comment>
<protein>
    <submittedName>
        <fullName evidence="2">Cytochrome P450</fullName>
    </submittedName>
</protein>
<dbReference type="Gene3D" id="1.10.630.10">
    <property type="entry name" value="Cytochrome P450"/>
    <property type="match status" value="1"/>
</dbReference>
<comment type="caution">
    <text evidence="2">The sequence shown here is derived from an EMBL/GenBank/DDBJ whole genome shotgun (WGS) entry which is preliminary data.</text>
</comment>
<accession>A0ABV7NJ08</accession>
<dbReference type="SUPFAM" id="SSF48264">
    <property type="entry name" value="Cytochrome P450"/>
    <property type="match status" value="1"/>
</dbReference>
<reference evidence="3" key="1">
    <citation type="journal article" date="2019" name="Int. J. Syst. Evol. Microbiol.">
        <title>The Global Catalogue of Microorganisms (GCM) 10K type strain sequencing project: providing services to taxonomists for standard genome sequencing and annotation.</title>
        <authorList>
            <consortium name="The Broad Institute Genomics Platform"/>
            <consortium name="The Broad Institute Genome Sequencing Center for Infectious Disease"/>
            <person name="Wu L."/>
            <person name="Ma J."/>
        </authorList>
    </citation>
    <scope>NUCLEOTIDE SEQUENCE [LARGE SCALE GENOMIC DNA]</scope>
    <source>
        <strain evidence="3">CCM 7491</strain>
    </source>
</reference>
<dbReference type="InterPro" id="IPR002397">
    <property type="entry name" value="Cyt_P450_B"/>
</dbReference>
<dbReference type="RefSeq" id="WP_380798254.1">
    <property type="nucleotide sequence ID" value="NZ_JBHRVU010000005.1"/>
</dbReference>
<dbReference type="PANTHER" id="PTHR46696">
    <property type="entry name" value="P450, PUTATIVE (EUROFUNG)-RELATED"/>
    <property type="match status" value="1"/>
</dbReference>
<gene>
    <name evidence="2" type="ORF">ACFOKF_20185</name>
</gene>
<evidence type="ECO:0000313" key="2">
    <source>
        <dbReference type="EMBL" id="MFC3443479.1"/>
    </source>
</evidence>
<dbReference type="InterPro" id="IPR001128">
    <property type="entry name" value="Cyt_P450"/>
</dbReference>
<dbReference type="InterPro" id="IPR036396">
    <property type="entry name" value="Cyt_P450_sf"/>
</dbReference>
<evidence type="ECO:0000313" key="3">
    <source>
        <dbReference type="Proteomes" id="UP001595681"/>
    </source>
</evidence>
<organism evidence="2 3">
    <name type="scientific">Sphingobium rhizovicinum</name>
    <dbReference type="NCBI Taxonomy" id="432308"/>
    <lineage>
        <taxon>Bacteria</taxon>
        <taxon>Pseudomonadati</taxon>
        <taxon>Pseudomonadota</taxon>
        <taxon>Alphaproteobacteria</taxon>
        <taxon>Sphingomonadales</taxon>
        <taxon>Sphingomonadaceae</taxon>
        <taxon>Sphingobium</taxon>
    </lineage>
</organism>